<accession>A0A0D3JC32</accession>
<keyword evidence="2" id="KW-1185">Reference proteome</keyword>
<dbReference type="KEGG" id="ehx:EMIHUDRAFT_363911"/>
<dbReference type="RefSeq" id="XP_005773496.1">
    <property type="nucleotide sequence ID" value="XM_005773439.1"/>
</dbReference>
<dbReference type="EnsemblProtists" id="EOD21067">
    <property type="protein sequence ID" value="EOD21067"/>
    <property type="gene ID" value="EMIHUDRAFT_355013"/>
</dbReference>
<protein>
    <recommendedName>
        <fullName evidence="3">SnoaL-like domain-containing protein</fullName>
    </recommendedName>
</protein>
<dbReference type="GeneID" id="17266614"/>
<dbReference type="EnsemblProtists" id="EOD33477">
    <property type="protein sequence ID" value="EOD33477"/>
    <property type="gene ID" value="EMIHUDRAFT_363911"/>
</dbReference>
<evidence type="ECO:0000313" key="1">
    <source>
        <dbReference type="EnsemblProtists" id="EOD21067"/>
    </source>
</evidence>
<dbReference type="Proteomes" id="UP000013827">
    <property type="component" value="Unassembled WGS sequence"/>
</dbReference>
<evidence type="ECO:0008006" key="3">
    <source>
        <dbReference type="Google" id="ProtNLM"/>
    </source>
</evidence>
<dbReference type="HOGENOM" id="CLU_1153498_0_0_1"/>
<organism evidence="1 2">
    <name type="scientific">Emiliania huxleyi (strain CCMP1516)</name>
    <dbReference type="NCBI Taxonomy" id="280463"/>
    <lineage>
        <taxon>Eukaryota</taxon>
        <taxon>Haptista</taxon>
        <taxon>Haptophyta</taxon>
        <taxon>Prymnesiophyceae</taxon>
        <taxon>Isochrysidales</taxon>
        <taxon>Noelaerhabdaceae</taxon>
        <taxon>Emiliania</taxon>
    </lineage>
</organism>
<reference evidence="2" key="1">
    <citation type="journal article" date="2013" name="Nature">
        <title>Pan genome of the phytoplankton Emiliania underpins its global distribution.</title>
        <authorList>
            <person name="Read B.A."/>
            <person name="Kegel J."/>
            <person name="Klute M.J."/>
            <person name="Kuo A."/>
            <person name="Lefebvre S.C."/>
            <person name="Maumus F."/>
            <person name="Mayer C."/>
            <person name="Miller J."/>
            <person name="Monier A."/>
            <person name="Salamov A."/>
            <person name="Young J."/>
            <person name="Aguilar M."/>
            <person name="Claverie J.M."/>
            <person name="Frickenhaus S."/>
            <person name="Gonzalez K."/>
            <person name="Herman E.K."/>
            <person name="Lin Y.C."/>
            <person name="Napier J."/>
            <person name="Ogata H."/>
            <person name="Sarno A.F."/>
            <person name="Shmutz J."/>
            <person name="Schroeder D."/>
            <person name="de Vargas C."/>
            <person name="Verret F."/>
            <person name="von Dassow P."/>
            <person name="Valentin K."/>
            <person name="Van de Peer Y."/>
            <person name="Wheeler G."/>
            <person name="Dacks J.B."/>
            <person name="Delwiche C.F."/>
            <person name="Dyhrman S.T."/>
            <person name="Glockner G."/>
            <person name="John U."/>
            <person name="Richards T."/>
            <person name="Worden A.Z."/>
            <person name="Zhang X."/>
            <person name="Grigoriev I.V."/>
            <person name="Allen A.E."/>
            <person name="Bidle K."/>
            <person name="Borodovsky M."/>
            <person name="Bowler C."/>
            <person name="Brownlee C."/>
            <person name="Cock J.M."/>
            <person name="Elias M."/>
            <person name="Gladyshev V.N."/>
            <person name="Groth M."/>
            <person name="Guda C."/>
            <person name="Hadaegh A."/>
            <person name="Iglesias-Rodriguez M.D."/>
            <person name="Jenkins J."/>
            <person name="Jones B.M."/>
            <person name="Lawson T."/>
            <person name="Leese F."/>
            <person name="Lindquist E."/>
            <person name="Lobanov A."/>
            <person name="Lomsadze A."/>
            <person name="Malik S.B."/>
            <person name="Marsh M.E."/>
            <person name="Mackinder L."/>
            <person name="Mock T."/>
            <person name="Mueller-Roeber B."/>
            <person name="Pagarete A."/>
            <person name="Parker M."/>
            <person name="Probert I."/>
            <person name="Quesneville H."/>
            <person name="Raines C."/>
            <person name="Rensing S.A."/>
            <person name="Riano-Pachon D.M."/>
            <person name="Richier S."/>
            <person name="Rokitta S."/>
            <person name="Shiraiwa Y."/>
            <person name="Soanes D.M."/>
            <person name="van der Giezen M."/>
            <person name="Wahlund T.M."/>
            <person name="Williams B."/>
            <person name="Wilson W."/>
            <person name="Wolfe G."/>
            <person name="Wurch L.L."/>
        </authorList>
    </citation>
    <scope>NUCLEOTIDE SEQUENCE</scope>
</reference>
<reference evidence="1" key="2">
    <citation type="submission" date="2024-10" db="UniProtKB">
        <authorList>
            <consortium name="EnsemblProtists"/>
        </authorList>
    </citation>
    <scope>IDENTIFICATION</scope>
</reference>
<dbReference type="AlphaFoldDB" id="A0A0D3JC32"/>
<dbReference type="GeneID" id="17278747"/>
<name>A0A0D3JC32_EMIH1</name>
<sequence length="241" mass="26024">MALIAVLALPHAWFKPAVPIAVRGSRKGAAGAPLRAVSLCAERSVEPGVSVSEAAAQVKALLPRPELEPLQVVEAQCAAFQRGGDDDIEALFALIAPDGQLCRAYRSSAGSMPAFRWTIRREPRWTGIAGRPQAALLKMRSWHIIGSLRPTLDECYVHVRASPFFPDAPDAEGEVVFKWHLARQHADAHPEAAEMLGEAAGCWLVHDIAPEHGSWTVHDPLDAGKAPAPDFFQAPPYSGPR</sequence>
<dbReference type="PaxDb" id="2903-EOD21067"/>
<dbReference type="RefSeq" id="XP_005785906.1">
    <property type="nucleotide sequence ID" value="XM_005785849.1"/>
</dbReference>
<evidence type="ECO:0000313" key="2">
    <source>
        <dbReference type="Proteomes" id="UP000013827"/>
    </source>
</evidence>
<proteinExistence type="predicted"/>
<dbReference type="KEGG" id="ehx:EMIHUDRAFT_355013"/>